<gene>
    <name evidence="2" type="ORF">AKO1_014527</name>
</gene>
<dbReference type="EMBL" id="JAOPGA020000966">
    <property type="protein sequence ID" value="KAL0483516.1"/>
    <property type="molecule type" value="Genomic_DNA"/>
</dbReference>
<proteinExistence type="predicted"/>
<accession>A0AAW2Z435</accession>
<feature type="transmembrane region" description="Helical" evidence="1">
    <location>
        <begin position="165"/>
        <end position="187"/>
    </location>
</feature>
<evidence type="ECO:0000256" key="1">
    <source>
        <dbReference type="SAM" id="Phobius"/>
    </source>
</evidence>
<dbReference type="Proteomes" id="UP001431209">
    <property type="component" value="Unassembled WGS sequence"/>
</dbReference>
<dbReference type="AlphaFoldDB" id="A0AAW2Z435"/>
<protein>
    <submittedName>
        <fullName evidence="2">Voltage-dependent P/Q-type calcium channel subunit alpha</fullName>
    </submittedName>
</protein>
<name>A0AAW2Z435_9EUKA</name>
<evidence type="ECO:0000313" key="3">
    <source>
        <dbReference type="Proteomes" id="UP001431209"/>
    </source>
</evidence>
<feature type="transmembrane region" description="Helical" evidence="1">
    <location>
        <begin position="139"/>
        <end position="159"/>
    </location>
</feature>
<keyword evidence="3" id="KW-1185">Reference proteome</keyword>
<keyword evidence="1" id="KW-0472">Membrane</keyword>
<feature type="transmembrane region" description="Helical" evidence="1">
    <location>
        <begin position="100"/>
        <end position="127"/>
    </location>
</feature>
<keyword evidence="1" id="KW-1133">Transmembrane helix</keyword>
<evidence type="ECO:0000313" key="2">
    <source>
        <dbReference type="EMBL" id="KAL0483516.1"/>
    </source>
</evidence>
<reference evidence="2 3" key="1">
    <citation type="submission" date="2024-03" db="EMBL/GenBank/DDBJ databases">
        <title>The Acrasis kona genome and developmental transcriptomes reveal deep origins of eukaryotic multicellular pathways.</title>
        <authorList>
            <person name="Sheikh S."/>
            <person name="Fu C.-J."/>
            <person name="Brown M.W."/>
            <person name="Baldauf S.L."/>
        </authorList>
    </citation>
    <scope>NUCLEOTIDE SEQUENCE [LARGE SCALE GENOMIC DNA]</scope>
    <source>
        <strain evidence="2 3">ATCC MYA-3509</strain>
    </source>
</reference>
<keyword evidence="1" id="KW-0812">Transmembrane</keyword>
<feature type="transmembrane region" description="Helical" evidence="1">
    <location>
        <begin position="57"/>
        <end position="80"/>
    </location>
</feature>
<comment type="caution">
    <text evidence="2">The sequence shown here is derived from an EMBL/GenBank/DDBJ whole genome shotgun (WGS) entry which is preliminary data.</text>
</comment>
<sequence>MNDNFHDGSIEPISFRNDANYKTELVKSSSLSPTKKINDLEYDIDMDHYEHRSQCSVSFLTALFFLIAELSYTVTCAAIWGSLLQEMKTEGNTDNYDLSVMWALDFFFGLFGLLTALVGILSSLIILKWYRQVALSRVYIGMLVLKMVMRVVVCIYSIVVFSNLFYVFILFAVVAIAFYAGFIIFSLRRSRTIREEMTPLTITTAPIPEEIVYKL</sequence>
<organism evidence="2 3">
    <name type="scientific">Acrasis kona</name>
    <dbReference type="NCBI Taxonomy" id="1008807"/>
    <lineage>
        <taxon>Eukaryota</taxon>
        <taxon>Discoba</taxon>
        <taxon>Heterolobosea</taxon>
        <taxon>Tetramitia</taxon>
        <taxon>Eutetramitia</taxon>
        <taxon>Acrasidae</taxon>
        <taxon>Acrasis</taxon>
    </lineage>
</organism>